<dbReference type="Proteomes" id="UP000054314">
    <property type="component" value="Unassembled WGS sequence"/>
</dbReference>
<evidence type="ECO:0000313" key="2">
    <source>
        <dbReference type="EMBL" id="KGM12504.1"/>
    </source>
</evidence>
<accession>A0A0A0BZ88</accession>
<reference evidence="2 3" key="1">
    <citation type="submission" date="2013-08" db="EMBL/GenBank/DDBJ databases">
        <title>Genome sequencing of Cellulomonas bogoriensis 69B4.</title>
        <authorList>
            <person name="Chen F."/>
            <person name="Li Y."/>
            <person name="Wang G."/>
        </authorList>
    </citation>
    <scope>NUCLEOTIDE SEQUENCE [LARGE SCALE GENOMIC DNA]</scope>
    <source>
        <strain evidence="2 3">69B4</strain>
    </source>
</reference>
<sequence length="189" mass="21105">MTEEERRKFRDAAKAELAAAWEDVARRRAAGEPAPEISSEKAKFRQGGDAQIRPEGSGSGAYFPTGPERSAIPNMPGDYDEWANPTEQAWARRRFVALKAGWLWAGGRGVGPVGPGDGTDVVLTPEGGVMITYPDGTRLWRDREWRLHRADGPAVVRPDREGAWLPREETWVAGERLDPPIDTTKWWDR</sequence>
<evidence type="ECO:0000313" key="3">
    <source>
        <dbReference type="Proteomes" id="UP000054314"/>
    </source>
</evidence>
<dbReference type="AlphaFoldDB" id="A0A0A0BZ88"/>
<organism evidence="2 3">
    <name type="scientific">Cellulomonas bogoriensis 69B4 = DSM 16987</name>
    <dbReference type="NCBI Taxonomy" id="1386082"/>
    <lineage>
        <taxon>Bacteria</taxon>
        <taxon>Bacillati</taxon>
        <taxon>Actinomycetota</taxon>
        <taxon>Actinomycetes</taxon>
        <taxon>Micrococcales</taxon>
        <taxon>Cellulomonadaceae</taxon>
        <taxon>Cellulomonas</taxon>
    </lineage>
</organism>
<dbReference type="EMBL" id="AXCZ01000094">
    <property type="protein sequence ID" value="KGM12504.1"/>
    <property type="molecule type" value="Genomic_DNA"/>
</dbReference>
<evidence type="ECO:0000256" key="1">
    <source>
        <dbReference type="SAM" id="MobiDB-lite"/>
    </source>
</evidence>
<proteinExistence type="predicted"/>
<name>A0A0A0BZ88_9CELL</name>
<comment type="caution">
    <text evidence="2">The sequence shown here is derived from an EMBL/GenBank/DDBJ whole genome shotgun (WGS) entry which is preliminary data.</text>
</comment>
<keyword evidence="3" id="KW-1185">Reference proteome</keyword>
<gene>
    <name evidence="2" type="ORF">N869_14655</name>
</gene>
<feature type="region of interest" description="Disordered" evidence="1">
    <location>
        <begin position="27"/>
        <end position="72"/>
    </location>
</feature>
<protein>
    <submittedName>
        <fullName evidence="2">Uncharacterized protein</fullName>
    </submittedName>
</protein>